<organism evidence="2 3">
    <name type="scientific">Pan troglodytes</name>
    <name type="common">Chimpanzee</name>
    <dbReference type="NCBI Taxonomy" id="9598"/>
    <lineage>
        <taxon>Eukaryota</taxon>
        <taxon>Metazoa</taxon>
        <taxon>Chordata</taxon>
        <taxon>Craniata</taxon>
        <taxon>Vertebrata</taxon>
        <taxon>Euteleostomi</taxon>
        <taxon>Mammalia</taxon>
        <taxon>Eutheria</taxon>
        <taxon>Euarchontoglires</taxon>
        <taxon>Primates</taxon>
        <taxon>Haplorrhini</taxon>
        <taxon>Catarrhini</taxon>
        <taxon>Hominidae</taxon>
        <taxon>Pan</taxon>
    </lineage>
</organism>
<evidence type="ECO:0000259" key="1">
    <source>
        <dbReference type="PROSITE" id="PS51490"/>
    </source>
</evidence>
<dbReference type="PROSITE" id="PS51490">
    <property type="entry name" value="KHA"/>
    <property type="match status" value="1"/>
</dbReference>
<dbReference type="Pfam" id="PF11834">
    <property type="entry name" value="KHA"/>
    <property type="match status" value="1"/>
</dbReference>
<name>A0A2I3ST44_PANTR</name>
<proteinExistence type="predicted"/>
<dbReference type="GO" id="GO:0035556">
    <property type="term" value="P:intracellular signal transduction"/>
    <property type="evidence" value="ECO:0007669"/>
    <property type="project" value="InterPro"/>
</dbReference>
<evidence type="ECO:0000313" key="3">
    <source>
        <dbReference type="Proteomes" id="UP000002277"/>
    </source>
</evidence>
<sequence>MRRVTLFLKGSPKNGNQVVAVYGTLSDLLSVASSKLGIKATSVYNGKGGRIDDIALIRDDDVLFVCEGESFIDPQTDSKPPEGLLGFHTDWLTLNVGGRYFTTTRCSMHLFERAAGIEYTLDLNVFVYKDKWRNQFFSLNSKEHFSE</sequence>
<protein>
    <recommendedName>
        <fullName evidence="1">KHA domain-containing protein</fullName>
    </recommendedName>
</protein>
<dbReference type="CDD" id="cd17073">
    <property type="entry name" value="KHA"/>
    <property type="match status" value="1"/>
</dbReference>
<dbReference type="InterPro" id="IPR021789">
    <property type="entry name" value="KHA_dom"/>
</dbReference>
<feature type="domain" description="KHA" evidence="1">
    <location>
        <begin position="3"/>
        <end position="83"/>
    </location>
</feature>
<dbReference type="SUPFAM" id="SSF89837">
    <property type="entry name" value="Doublecortin (DC)"/>
    <property type="match status" value="1"/>
</dbReference>
<reference evidence="2" key="2">
    <citation type="submission" date="2025-08" db="UniProtKB">
        <authorList>
            <consortium name="Ensembl"/>
        </authorList>
    </citation>
    <scope>IDENTIFICATION</scope>
</reference>
<dbReference type="Ensembl" id="ENSPTRT00000080525.1">
    <property type="protein sequence ID" value="ENSPTRP00000080112.1"/>
    <property type="gene ID" value="ENSPTRG00000052876.1"/>
</dbReference>
<dbReference type="Proteomes" id="UP000002277">
    <property type="component" value="Chromosome X"/>
</dbReference>
<dbReference type="InterPro" id="IPR036572">
    <property type="entry name" value="Doublecortin_dom_sf"/>
</dbReference>
<evidence type="ECO:0000313" key="2">
    <source>
        <dbReference type="Ensembl" id="ENSPTRP00000080112.1"/>
    </source>
</evidence>
<accession>A0A2I3ST44</accession>
<dbReference type="AlphaFoldDB" id="A0A2I3ST44"/>
<dbReference type="EMBL" id="AC193208">
    <property type="status" value="NOT_ANNOTATED_CDS"/>
    <property type="molecule type" value="Genomic_DNA"/>
</dbReference>
<reference evidence="2 3" key="1">
    <citation type="journal article" date="2005" name="Nature">
        <title>Initial sequence of the chimpanzee genome and comparison with the human genome.</title>
        <authorList>
            <consortium name="Chimpanzee sequencing and analysis consortium"/>
        </authorList>
    </citation>
    <scope>NUCLEOTIDE SEQUENCE [LARGE SCALE GENOMIC DNA]</scope>
</reference>
<dbReference type="GeneTree" id="ENSGT00940000154314"/>
<dbReference type="Bgee" id="ENSPTRG00000052876">
    <property type="expression patterns" value="Expressed in thymus and 17 other cell types or tissues"/>
</dbReference>
<keyword evidence="3" id="KW-1185">Reference proteome</keyword>
<reference evidence="2" key="3">
    <citation type="submission" date="2025-09" db="UniProtKB">
        <authorList>
            <consortium name="Ensembl"/>
        </authorList>
    </citation>
    <scope>IDENTIFICATION</scope>
</reference>